<comment type="caution">
    <text evidence="3">The sequence shown here is derived from an EMBL/GenBank/DDBJ whole genome shotgun (WGS) entry which is preliminary data.</text>
</comment>
<name>A0A9C7LBD8_9BACI</name>
<reference evidence="3" key="1">
    <citation type="submission" date="2021-10" db="EMBL/GenBank/DDBJ databases">
        <authorList>
            <person name="Criscuolo A."/>
        </authorList>
    </citation>
    <scope>NUCLEOTIDE SEQUENCE</scope>
    <source>
        <strain evidence="3">CIP111885</strain>
    </source>
</reference>
<dbReference type="RefSeq" id="WP_230496673.1">
    <property type="nucleotide sequence ID" value="NZ_CAKJTG010000010.1"/>
</dbReference>
<dbReference type="PIRSF" id="PIRSF012569">
    <property type="entry name" value="UCP012569"/>
    <property type="match status" value="1"/>
</dbReference>
<proteinExistence type="predicted"/>
<organism evidence="3 4">
    <name type="scientific">Pseudoneobacillus rhizosphaerae</name>
    <dbReference type="NCBI Taxonomy" id="2880968"/>
    <lineage>
        <taxon>Bacteria</taxon>
        <taxon>Bacillati</taxon>
        <taxon>Bacillota</taxon>
        <taxon>Bacilli</taxon>
        <taxon>Bacillales</taxon>
        <taxon>Bacillaceae</taxon>
        <taxon>Pseudoneobacillus</taxon>
    </lineage>
</organism>
<dbReference type="Proteomes" id="UP000789845">
    <property type="component" value="Unassembled WGS sequence"/>
</dbReference>
<evidence type="ECO:0000259" key="2">
    <source>
        <dbReference type="Pfam" id="PF22746"/>
    </source>
</evidence>
<evidence type="ECO:0000313" key="4">
    <source>
        <dbReference type="Proteomes" id="UP000789845"/>
    </source>
</evidence>
<dbReference type="PANTHER" id="PTHR34094">
    <property type="match status" value="1"/>
</dbReference>
<accession>A0A9C7LBD8</accession>
<dbReference type="Gene3D" id="2.160.20.120">
    <property type="match status" value="1"/>
</dbReference>
<dbReference type="Pfam" id="PF22746">
    <property type="entry name" value="SHOCT-like_DUF2089-C"/>
    <property type="match status" value="1"/>
</dbReference>
<dbReference type="AlphaFoldDB" id="A0A9C7LBD8"/>
<feature type="domain" description="DUF4097" evidence="1">
    <location>
        <begin position="113"/>
        <end position="354"/>
    </location>
</feature>
<evidence type="ECO:0000313" key="3">
    <source>
        <dbReference type="EMBL" id="CAG9608430.1"/>
    </source>
</evidence>
<dbReference type="PANTHER" id="PTHR34094:SF1">
    <property type="entry name" value="PROTEIN FAM185A"/>
    <property type="match status" value="1"/>
</dbReference>
<protein>
    <recommendedName>
        <fullName evidence="5">DUF4097 domain-containing protein</fullName>
    </recommendedName>
</protein>
<dbReference type="Pfam" id="PF13349">
    <property type="entry name" value="DUF4097"/>
    <property type="match status" value="1"/>
</dbReference>
<keyword evidence="4" id="KW-1185">Reference proteome</keyword>
<evidence type="ECO:0008006" key="5">
    <source>
        <dbReference type="Google" id="ProtNLM"/>
    </source>
</evidence>
<dbReference type="InterPro" id="IPR016599">
    <property type="entry name" value="UCP012569"/>
</dbReference>
<gene>
    <name evidence="3" type="ORF">NEOCIP111885_02124</name>
</gene>
<dbReference type="InterPro" id="IPR025164">
    <property type="entry name" value="Toastrack_DUF4097"/>
</dbReference>
<sequence length="373" mass="42309">MKQQRARILKLVEEGKLSVDEALTLLEGLENHKVVPESKEEKLSAFVKSDEAEAETEKKDEPYYKFQSAKEKVFEFVDSAFKKLKEIDIDFNFGKSIEIAHIFQQPSTDFSDLDIHIANGSVRLIPWDQEEVRVECQAKIYRVETLEEARTIFLQGVVFAIENNCLTLQTQHKWMKVEAKVFIPQADYAKVRVRLYNGPISAENMKVKDLKMDTANGKITIDNLQSQKAEVETANGSIQVKKSLLEEFEAETINGAIKFEGDLQKGNLHTFNGNILCAISGTTCETLSLKATTGNIELHVPEEIAISGELKSNLGNFNVKLEGIQITEEKSEMVQKYLRFETIKQMEKVVQVNSETKTGAIRIKPLDRDQKLF</sequence>
<feature type="domain" description="YvlB/LiaX N-terminal" evidence="2">
    <location>
        <begin position="5"/>
        <end position="32"/>
    </location>
</feature>
<dbReference type="EMBL" id="CAKJTG010000010">
    <property type="protein sequence ID" value="CAG9608430.1"/>
    <property type="molecule type" value="Genomic_DNA"/>
</dbReference>
<evidence type="ECO:0000259" key="1">
    <source>
        <dbReference type="Pfam" id="PF13349"/>
    </source>
</evidence>
<dbReference type="InterPro" id="IPR053959">
    <property type="entry name" value="YvlB/LiaX_N"/>
</dbReference>